<sequence>MGWFCFRFWLVYRFSLALLAHFNFGISLEVGCVFFCLWKAFDLMWFWIHFLLCICVPALRPENYLLVVINLIWSGLTTHTGRSYKQIYNDLYNWKKSKSERELKRIKNLEKNKETSKDSDSEDDDIQDLPTSGQSLPNTNKDNESARLYPDLPEVERDIDSDSSSGEFDDENGDLEETLGTEKAYYKSTRPMIRKKQEDNVSDKISIKGVFDKIHLKKMNPLNMLKKNENKGEEDKEKEKLKAENEELKKQAKEMKDLEKEKMKQQKAERKELAKLLREKRKVELEAIAKVEKKRRKIANIIELSLNAWRMMASFAILVGNCRKTFLPSECVRMDEDGLMPIKPQKLIAALTDLYDDLLVLMNGTLQEGITAHELDESMNHIWETRETLNKTLDIFCSVKKNRERGEAPNVINLSGENVFNGIEDPEHNNIDRAEGFEDNGSDRLELSEDNGCDGYHHSSVSPEDIHEYIEESENNTGDNQNSEMRSIFLERQSNESRFNIGHHISNIPIEKYVSNGNFQIDSTENVLNDENINIAIPKSTGDAVNKDQDELDDAVLGSMEEGCDVPESSIDDSSISENPSEPTITTTVSSSTTKYIPISGPLNQHDITEPLIKDVELKSIANEESETDAIDTPTNKSTAKSRKRKTSDSQFKGDEKRFRSTSLDDSHIEEILILSNDEIPSTNHKNDDIRLIEPYIEEILLSSDDDDIFMPNHTTLSSRTNTTPREPYIEEITISSEDETCPKLSFLQPKKKDRPILTEAQLEQSTKEAMKLDKQKRVSFAAHFKKKGIKYKKLEEKENVYDTKVSEILLDDNKDNPVSVHPTFTKVLKKHQAEGIDFLYFSTIESVDKLDEAGTGACLAYFMSLGKTFITIAYLHTVLTHQYISKKLSKGLILVPKNVHFNWKSEFKQWQSILPPSVQKIKVFDLYDNGNRLISNDVLRLRTIERWFENKDPSVFIMGNDIFIRLLRHKDPNVAAKYKQFLINPGPDIVVIDEAHAVKNSKTHIAKFVNSFRTLRRIALTGTPVQNNLKEYFCIINFVRPGILGTFKEFSNRYMSVIERGSGGSANTYQIREMTKRYAVLWKLLEYTVHRRDGKFLDETLPPKNEFVIHLRCTDKQAMLFKKMSQFMVEAKQSSQKTMNHHFDFLSKATAIACHPYSIIANCREYAQNMLAEKAALGNDEEADLEIMQYEADMKQLEGQPKIADCFKDVENLFEKKDEFNVTLSSKLLFLVELLKQAEREGDKVLVFFNYNFTLKYVARVLEHLMKTNQWYTSKHELPPGRNHRYGWNNLVDYAVINGETSAIDRSSIQEAFNDPREPRKRLILLVTRAGGIGMNMVGFNRAVLFESNCNPALDLQALHRIYRINQKKQSYFYRLLVDRSIEKIIHQEQIKKESTSLRTIDKHTIRSNTNSDKANWYLFVPQEPIDTLFQPTLQLPNDDVFARIMLANKDIIVNYVPKDSLLQNRTEEALTEVEIEAEWKIYEEENEKMKSKMNSRNGIRNVTCKNYYNFVLTPRVRGEDSDGLSKVSEDFLKIVPHENILVAPLHLSMRVFALIREVLIKNLSTEEKTRLDSNFFDLSTTAAQYWQKFSRKSAAKVLKNAQDKDLPNGGIIVAMKQLLEYLAIISHLSGPEELTDEQLVAMDNAINGIKRVTKLEVCKDVKVSPYLHMLDHFMPQVQRLRCVSFFSDQCSENIHGYMHRDTNRVTTPSCRARKDEQNEYLNFSWVL</sequence>
<name>A0AC35U2T5_9BILA</name>
<reference evidence="2" key="1">
    <citation type="submission" date="2016-11" db="UniProtKB">
        <authorList>
            <consortium name="WormBaseParasite"/>
        </authorList>
    </citation>
    <scope>IDENTIFICATION</scope>
    <source>
        <strain evidence="2">KR3021</strain>
    </source>
</reference>
<protein>
    <submittedName>
        <fullName evidence="2">DUF4408 domain-containing protein</fullName>
    </submittedName>
</protein>
<dbReference type="Proteomes" id="UP000095286">
    <property type="component" value="Unplaced"/>
</dbReference>
<evidence type="ECO:0000313" key="1">
    <source>
        <dbReference type="Proteomes" id="UP000095286"/>
    </source>
</evidence>
<accession>A0AC35U2T5</accession>
<organism evidence="1 2">
    <name type="scientific">Rhabditophanes sp. KR3021</name>
    <dbReference type="NCBI Taxonomy" id="114890"/>
    <lineage>
        <taxon>Eukaryota</taxon>
        <taxon>Metazoa</taxon>
        <taxon>Ecdysozoa</taxon>
        <taxon>Nematoda</taxon>
        <taxon>Chromadorea</taxon>
        <taxon>Rhabditida</taxon>
        <taxon>Tylenchina</taxon>
        <taxon>Panagrolaimomorpha</taxon>
        <taxon>Strongyloidoidea</taxon>
        <taxon>Alloionematidae</taxon>
        <taxon>Rhabditophanes</taxon>
    </lineage>
</organism>
<evidence type="ECO:0000313" key="2">
    <source>
        <dbReference type="WBParaSite" id="RSKR_0000689100.1"/>
    </source>
</evidence>
<dbReference type="WBParaSite" id="RSKR_0000689100.1">
    <property type="protein sequence ID" value="RSKR_0000689100.1"/>
    <property type="gene ID" value="RSKR_0000689100"/>
</dbReference>
<proteinExistence type="predicted"/>